<dbReference type="InterPro" id="IPR053714">
    <property type="entry name" value="Iso_Racemase_Enz_sf"/>
</dbReference>
<dbReference type="GO" id="GO:0047661">
    <property type="term" value="F:amino-acid racemase activity"/>
    <property type="evidence" value="ECO:0007669"/>
    <property type="project" value="InterPro"/>
</dbReference>
<dbReference type="PANTHER" id="PTHR28047">
    <property type="entry name" value="PROTEIN DCG1"/>
    <property type="match status" value="1"/>
</dbReference>
<comment type="similarity">
    <text evidence="1">Belongs to the HyuE racemase family.</text>
</comment>
<evidence type="ECO:0008006" key="4">
    <source>
        <dbReference type="Google" id="ProtNLM"/>
    </source>
</evidence>
<reference evidence="2 3" key="1">
    <citation type="submission" date="2023-10" db="EMBL/GenBank/DDBJ databases">
        <title>Draft genome sequence of Xylaria bambusicola isolate GMP-LS, the root and basal stem rot pathogen of sugarcane in Indonesia.</title>
        <authorList>
            <person name="Selvaraj P."/>
            <person name="Muralishankar V."/>
            <person name="Muruganantham S."/>
            <person name="Sp S."/>
            <person name="Haryani S."/>
            <person name="Lau K.J.X."/>
            <person name="Naqvi N.I."/>
        </authorList>
    </citation>
    <scope>NUCLEOTIDE SEQUENCE [LARGE SCALE GENOMIC DNA]</scope>
    <source>
        <strain evidence="2">GMP-LS</strain>
    </source>
</reference>
<dbReference type="AlphaFoldDB" id="A0AAN7V0C7"/>
<dbReference type="InterPro" id="IPR015942">
    <property type="entry name" value="Asp/Glu/hydantoin_racemase"/>
</dbReference>
<dbReference type="PANTHER" id="PTHR28047:SF5">
    <property type="entry name" value="PROTEIN DCG1"/>
    <property type="match status" value="1"/>
</dbReference>
<keyword evidence="3" id="KW-1185">Reference proteome</keyword>
<comment type="caution">
    <text evidence="2">The sequence shown here is derived from an EMBL/GenBank/DDBJ whole genome shotgun (WGS) entry which is preliminary data.</text>
</comment>
<name>A0AAN7V0C7_9PEZI</name>
<organism evidence="2 3">
    <name type="scientific">Xylaria bambusicola</name>
    <dbReference type="NCBI Taxonomy" id="326684"/>
    <lineage>
        <taxon>Eukaryota</taxon>
        <taxon>Fungi</taxon>
        <taxon>Dikarya</taxon>
        <taxon>Ascomycota</taxon>
        <taxon>Pezizomycotina</taxon>
        <taxon>Sordariomycetes</taxon>
        <taxon>Xylariomycetidae</taxon>
        <taxon>Xylariales</taxon>
        <taxon>Xylariaceae</taxon>
        <taxon>Xylaria</taxon>
    </lineage>
</organism>
<dbReference type="Pfam" id="PF01177">
    <property type="entry name" value="Asp_Glu_race"/>
    <property type="match status" value="1"/>
</dbReference>
<dbReference type="Proteomes" id="UP001305414">
    <property type="component" value="Unassembled WGS sequence"/>
</dbReference>
<evidence type="ECO:0000313" key="3">
    <source>
        <dbReference type="Proteomes" id="UP001305414"/>
    </source>
</evidence>
<dbReference type="InterPro" id="IPR052186">
    <property type="entry name" value="Hydantoin_racemase-like"/>
</dbReference>
<dbReference type="Gene3D" id="3.40.50.12500">
    <property type="match status" value="1"/>
</dbReference>
<evidence type="ECO:0000313" key="2">
    <source>
        <dbReference type="EMBL" id="KAK5634349.1"/>
    </source>
</evidence>
<accession>A0AAN7V0C7</accession>
<gene>
    <name evidence="2" type="ORF">RRF57_010063</name>
</gene>
<evidence type="ECO:0000256" key="1">
    <source>
        <dbReference type="ARBA" id="ARBA00038414"/>
    </source>
</evidence>
<protein>
    <recommendedName>
        <fullName evidence="4">Hydantoin racemase</fullName>
    </recommendedName>
</protein>
<dbReference type="EMBL" id="JAWHQM010000040">
    <property type="protein sequence ID" value="KAK5634349.1"/>
    <property type="molecule type" value="Genomic_DNA"/>
</dbReference>
<proteinExistence type="inferred from homology"/>
<sequence>MYESTYEMVLRELETELQPPKTTMSSTTLVRGQGTKILLLNPNSSSAMTDDMKTILRDIDLPFSTEVYTYTGPSGCPASINDGHDIQQSTNAVLADFDAVGSYDGIVVACFSVHPLVPKLQSLSGPHGAVTGIFEASVLAAISLLGPGQKWGIVTTGKFWEDHLSNGVKAFLGASPKDDNAKFASVQSTGLNAGDFHHGVDPAVVREKLKKATKRLLDAGEVHVIVMGCAGMAGLEAIIREAAKEERDEEFAYSTLHVIDGVRAGVIQIDHMIRNQRLRPGKP</sequence>